<organism evidence="1 2">
    <name type="scientific">Malus domestica</name>
    <name type="common">Apple</name>
    <name type="synonym">Pyrus malus</name>
    <dbReference type="NCBI Taxonomy" id="3750"/>
    <lineage>
        <taxon>Eukaryota</taxon>
        <taxon>Viridiplantae</taxon>
        <taxon>Streptophyta</taxon>
        <taxon>Embryophyta</taxon>
        <taxon>Tracheophyta</taxon>
        <taxon>Spermatophyta</taxon>
        <taxon>Magnoliopsida</taxon>
        <taxon>eudicotyledons</taxon>
        <taxon>Gunneridae</taxon>
        <taxon>Pentapetalae</taxon>
        <taxon>rosids</taxon>
        <taxon>fabids</taxon>
        <taxon>Rosales</taxon>
        <taxon>Rosaceae</taxon>
        <taxon>Amygdaloideae</taxon>
        <taxon>Maleae</taxon>
        <taxon>Malus</taxon>
    </lineage>
</organism>
<dbReference type="EMBL" id="RDQH01000329">
    <property type="protein sequence ID" value="RXI04776.1"/>
    <property type="molecule type" value="Genomic_DNA"/>
</dbReference>
<evidence type="ECO:0000313" key="1">
    <source>
        <dbReference type="EMBL" id="RXI04776.1"/>
    </source>
</evidence>
<proteinExistence type="predicted"/>
<accession>A0A498KBP4</accession>
<dbReference type="Proteomes" id="UP000290289">
    <property type="component" value="Chromosome 3"/>
</dbReference>
<keyword evidence="2" id="KW-1185">Reference proteome</keyword>
<sequence length="127" mass="14330">MILCIVLKGSIFQSLCNTILIRGTIFKGLGAIPTQFFINHHGQSIKILCGNLVIRFLDSLLCQQKLIGRLQSKTWLNPLKVTSMRFRIPTIIWCNKLGSLCINGTNTMKMSFLVNKLMAHKIQRNGV</sequence>
<name>A0A498KBP4_MALDO</name>
<comment type="caution">
    <text evidence="1">The sequence shown here is derived from an EMBL/GenBank/DDBJ whole genome shotgun (WGS) entry which is preliminary data.</text>
</comment>
<dbReference type="AlphaFoldDB" id="A0A498KBP4"/>
<protein>
    <submittedName>
        <fullName evidence="1">Uncharacterized protein</fullName>
    </submittedName>
</protein>
<evidence type="ECO:0000313" key="2">
    <source>
        <dbReference type="Proteomes" id="UP000290289"/>
    </source>
</evidence>
<gene>
    <name evidence="1" type="ORF">DVH24_039050</name>
</gene>
<reference evidence="1 2" key="1">
    <citation type="submission" date="2018-10" db="EMBL/GenBank/DDBJ databases">
        <title>A high-quality apple genome assembly.</title>
        <authorList>
            <person name="Hu J."/>
        </authorList>
    </citation>
    <scope>NUCLEOTIDE SEQUENCE [LARGE SCALE GENOMIC DNA]</scope>
    <source>
        <strain evidence="2">cv. HFTH1</strain>
        <tissue evidence="1">Young leaf</tissue>
    </source>
</reference>